<dbReference type="Pfam" id="PF12500">
    <property type="entry name" value="TRSP"/>
    <property type="match status" value="1"/>
</dbReference>
<dbReference type="GO" id="GO:0016757">
    <property type="term" value="F:glycosyltransferase activity"/>
    <property type="evidence" value="ECO:0007669"/>
    <property type="project" value="UniProtKB-KW"/>
</dbReference>
<keyword evidence="3" id="KW-0328">Glycosyltransferase</keyword>
<organism evidence="3 4">
    <name type="scientific">Williamsia maris</name>
    <dbReference type="NCBI Taxonomy" id="72806"/>
    <lineage>
        <taxon>Bacteria</taxon>
        <taxon>Bacillati</taxon>
        <taxon>Actinomycetota</taxon>
        <taxon>Actinomycetes</taxon>
        <taxon>Mycobacteriales</taxon>
        <taxon>Nocardiaceae</taxon>
        <taxon>Williamsia</taxon>
    </lineage>
</organism>
<sequence length="431" mass="45548">MTAYPTSAVTPWAGTELGLVASHVDGAAGWTVDALIEPGLRRNPKRAHLWVSRVLGKHIPVAPSTIVRAGSDLADLVDLRGADSVIVFGFAETATGLGHVVARRLDAPVYLHSTRRPGPVGATWARFSEGHSHATDHLIQPSSPELMETADVLVLVDDEISTGATALDAIRSLHRLVPQRRYIVAALVDMRSEADVATCDAAAAELYITVDFVSLARGVATVPADLVAQVAALPDPQPAAAHHRDTAGDGEVIRVDVPWSHHVPDGGRHGFLSTDEPAFAVLVDAAADALAPHLDPRRPVVVIGHEELMYLPLRIAAVLETQGRIVLSQTTTRSPAHVRNVDGYPLRHGFAFTAPEVRTSPDAPLRYLYNAGEADPLTQRVLVVDAAADTDALVADDSVIAALTGSGRDLVVLVVGDTRFGALAAARGVGR</sequence>
<gene>
    <name evidence="3" type="ORF">LX13_004059</name>
</gene>
<dbReference type="RefSeq" id="WP_253663163.1">
    <property type="nucleotide sequence ID" value="NZ_BAAAJQ010000003.1"/>
</dbReference>
<accession>A0ABT1HJX0</accession>
<dbReference type="Gene3D" id="3.40.50.2020">
    <property type="match status" value="1"/>
</dbReference>
<name>A0ABT1HJX0_9NOCA</name>
<dbReference type="InterPro" id="IPR041688">
    <property type="entry name" value="PRTase_2"/>
</dbReference>
<keyword evidence="4" id="KW-1185">Reference proteome</keyword>
<evidence type="ECO:0000259" key="2">
    <source>
        <dbReference type="Pfam" id="PF15609"/>
    </source>
</evidence>
<feature type="domain" description="Orotate phosphoribosyltransferase-like" evidence="2">
    <location>
        <begin position="35"/>
        <end position="218"/>
    </location>
</feature>
<dbReference type="InterPro" id="IPR000836">
    <property type="entry name" value="PRTase_dom"/>
</dbReference>
<dbReference type="CDD" id="cd06223">
    <property type="entry name" value="PRTases_typeI"/>
    <property type="match status" value="1"/>
</dbReference>
<dbReference type="SUPFAM" id="SSF53271">
    <property type="entry name" value="PRTase-like"/>
    <property type="match status" value="1"/>
</dbReference>
<dbReference type="InterPro" id="IPR011214">
    <property type="entry name" value="UCP020967"/>
</dbReference>
<evidence type="ECO:0000259" key="1">
    <source>
        <dbReference type="Pfam" id="PF12500"/>
    </source>
</evidence>
<feature type="domain" description="TRSP" evidence="1">
    <location>
        <begin position="265"/>
        <end position="401"/>
    </location>
</feature>
<reference evidence="3 4" key="1">
    <citation type="submission" date="2022-06" db="EMBL/GenBank/DDBJ databases">
        <title>Genomic Encyclopedia of Archaeal and Bacterial Type Strains, Phase II (KMG-II): from individual species to whole genera.</title>
        <authorList>
            <person name="Goeker M."/>
        </authorList>
    </citation>
    <scope>NUCLEOTIDE SEQUENCE [LARGE SCALE GENOMIC DNA]</scope>
    <source>
        <strain evidence="3 4">DSM 44693</strain>
    </source>
</reference>
<protein>
    <submittedName>
        <fullName evidence="3">Phosphoribosyltransferase</fullName>
    </submittedName>
</protein>
<comment type="caution">
    <text evidence="3">The sequence shown here is derived from an EMBL/GenBank/DDBJ whole genome shotgun (WGS) entry which is preliminary data.</text>
</comment>
<proteinExistence type="predicted"/>
<dbReference type="PIRSF" id="PIRSF020967">
    <property type="entry name" value="UCP020967"/>
    <property type="match status" value="1"/>
</dbReference>
<evidence type="ECO:0000313" key="3">
    <source>
        <dbReference type="EMBL" id="MCP2178218.1"/>
    </source>
</evidence>
<dbReference type="InterPro" id="IPR022537">
    <property type="entry name" value="TRSP_dom"/>
</dbReference>
<keyword evidence="3" id="KW-0808">Transferase</keyword>
<evidence type="ECO:0000313" key="4">
    <source>
        <dbReference type="Proteomes" id="UP001206895"/>
    </source>
</evidence>
<dbReference type="Proteomes" id="UP001206895">
    <property type="component" value="Unassembled WGS sequence"/>
</dbReference>
<dbReference type="Pfam" id="PF15609">
    <property type="entry name" value="PRTase_2"/>
    <property type="match status" value="1"/>
</dbReference>
<dbReference type="EMBL" id="JAMTCJ010000004">
    <property type="protein sequence ID" value="MCP2178218.1"/>
    <property type="molecule type" value="Genomic_DNA"/>
</dbReference>
<dbReference type="InterPro" id="IPR029057">
    <property type="entry name" value="PRTase-like"/>
</dbReference>